<dbReference type="EMBL" id="JQ958888">
    <property type="protein sequence ID" value="AFP94192.1"/>
    <property type="molecule type" value="Genomic_DNA"/>
</dbReference>
<evidence type="ECO:0000256" key="1">
    <source>
        <dbReference type="ARBA" id="ARBA00022518"/>
    </source>
</evidence>
<proteinExistence type="predicted"/>
<dbReference type="KEGG" id="vg:37618649"/>
<protein>
    <submittedName>
        <fullName evidence="3">Small t-antigen</fullName>
    </submittedName>
</protein>
<accession>J3U5S3</accession>
<evidence type="ECO:0000313" key="4">
    <source>
        <dbReference type="Proteomes" id="UP000165035"/>
    </source>
</evidence>
<dbReference type="InterPro" id="IPR036869">
    <property type="entry name" value="J_dom_sf"/>
</dbReference>
<dbReference type="SMART" id="SM00271">
    <property type="entry name" value="DnaJ"/>
    <property type="match status" value="1"/>
</dbReference>
<evidence type="ECO:0000313" key="3">
    <source>
        <dbReference type="EMBL" id="AFP94192.1"/>
    </source>
</evidence>
<dbReference type="OrthoDB" id="14669at10239"/>
<dbReference type="CDD" id="cd06257">
    <property type="entry name" value="DnaJ"/>
    <property type="match status" value="1"/>
</dbReference>
<dbReference type="InterPro" id="IPR036092">
    <property type="entry name" value="Papo_T_antigensf"/>
</dbReference>
<sequence length="205" mass="24020">MDKVLRKKEKKMLLSLLELNSNCFSNFPLMKQAYKRASKKLHPDKGGNNEKMMMLNSLWQKYQEGIIELRNTQVCGAWLEDLWDYSIEQMYTNCQIKDLMLKTPSCISKGPTTCSCITSMLIAQHDTLKTELLKRCLVWGECYCYFCFLLWHGLPNNWTSYETWAEIICKMPRALLQPTISKYQFFGPTKRREACNNYICFSGVL</sequence>
<organism evidence="3 4">
    <name type="scientific">Alphapolyomavirus sturnirae</name>
    <dbReference type="NCBI Taxonomy" id="1606500"/>
    <lineage>
        <taxon>Viruses</taxon>
        <taxon>Monodnaviria</taxon>
        <taxon>Shotokuvirae</taxon>
        <taxon>Cossaviricota</taxon>
        <taxon>Papovaviricetes</taxon>
        <taxon>Sepolyvirales</taxon>
        <taxon>Polyomaviridae</taxon>
        <taxon>Alphapolyomavirus</taxon>
    </lineage>
</organism>
<dbReference type="Gene3D" id="1.10.287.110">
    <property type="entry name" value="DnaJ domain"/>
    <property type="match status" value="1"/>
</dbReference>
<feature type="domain" description="J" evidence="2">
    <location>
        <begin position="11"/>
        <end position="67"/>
    </location>
</feature>
<dbReference type="InterPro" id="IPR003354">
    <property type="entry name" value="Papo_T_antigen"/>
</dbReference>
<dbReference type="Proteomes" id="UP000165035">
    <property type="component" value="Segment"/>
</dbReference>
<dbReference type="SUPFAM" id="SSF161240">
    <property type="entry name" value="T-antigen specific domain-like"/>
    <property type="match status" value="1"/>
</dbReference>
<dbReference type="RefSeq" id="YP_009507661.1">
    <property type="nucleotide sequence ID" value="NC_038557.1"/>
</dbReference>
<name>J3U5S3_9POLY</name>
<evidence type="ECO:0000259" key="2">
    <source>
        <dbReference type="SMART" id="SM00271"/>
    </source>
</evidence>
<dbReference type="Pfam" id="PF02380">
    <property type="entry name" value="Papo_T_antigen"/>
    <property type="match status" value="1"/>
</dbReference>
<keyword evidence="4" id="KW-1185">Reference proteome</keyword>
<dbReference type="Gene3D" id="1.20.120.1860">
    <property type="entry name" value="Small t-antigen, unique domain"/>
    <property type="match status" value="1"/>
</dbReference>
<dbReference type="SUPFAM" id="SSF46565">
    <property type="entry name" value="Chaperone J-domain"/>
    <property type="match status" value="1"/>
</dbReference>
<dbReference type="GeneID" id="37618649"/>
<dbReference type="InterPro" id="IPR001623">
    <property type="entry name" value="DnaJ_domain"/>
</dbReference>
<keyword evidence="1" id="KW-0244">Early protein</keyword>
<reference evidence="3 4" key="1">
    <citation type="journal article" date="2012" name="J. Gen. Virol.">
        <title>Novel polyomaviruses in South American bats and their relationship to other members of the family Polyomaviridae.</title>
        <authorList>
            <person name="Fagrouch Z."/>
            <person name="Sarwari R."/>
            <person name="Lavergne A."/>
            <person name="Delaval M."/>
            <person name="de Thoisy B."/>
            <person name="Lacoste V."/>
            <person name="Verschoor E.J."/>
        </authorList>
    </citation>
    <scope>NUCLEOTIDE SEQUENCE [LARGE SCALE GENOMIC DNA]</scope>
    <source>
        <strain evidence="3">B0454</strain>
    </source>
</reference>